<proteinExistence type="predicted"/>
<evidence type="ECO:0000259" key="1">
    <source>
        <dbReference type="Pfam" id="PF22262"/>
    </source>
</evidence>
<evidence type="ECO:0000313" key="2">
    <source>
        <dbReference type="EMBL" id="SHK68132.1"/>
    </source>
</evidence>
<dbReference type="Pfam" id="PF22262">
    <property type="entry name" value="DUF6950"/>
    <property type="match status" value="1"/>
</dbReference>
<sequence>MTMNRYPDWPHRLQKTLQAAREAAFSWGELDCCLLAADCCVAVCGVDPAERYRGRYTTERGAKRVLANTHGSLEAAWDACFERIPVRLAQRGDVVLFDAPLGRCIGVVWAGGIWCMTDDGAAPSRAEPYLAWRVEHE</sequence>
<reference evidence="3" key="1">
    <citation type="submission" date="2016-11" db="EMBL/GenBank/DDBJ databases">
        <authorList>
            <person name="Varghese N."/>
            <person name="Submissions S."/>
        </authorList>
    </citation>
    <scope>NUCLEOTIDE SEQUENCE [LARGE SCALE GENOMIC DNA]</scope>
    <source>
        <strain evidence="3">ALO Sharm</strain>
    </source>
</reference>
<organism evidence="2 3">
    <name type="scientific">Halomonas caseinilytica</name>
    <dbReference type="NCBI Taxonomy" id="438744"/>
    <lineage>
        <taxon>Bacteria</taxon>
        <taxon>Pseudomonadati</taxon>
        <taxon>Pseudomonadota</taxon>
        <taxon>Gammaproteobacteria</taxon>
        <taxon>Oceanospirillales</taxon>
        <taxon>Halomonadaceae</taxon>
        <taxon>Halomonas</taxon>
    </lineage>
</organism>
<dbReference type="RefSeq" id="WP_211612796.1">
    <property type="nucleotide sequence ID" value="NZ_BDEO01000011.1"/>
</dbReference>
<dbReference type="EMBL" id="FRAL01000004">
    <property type="protein sequence ID" value="SHK68132.1"/>
    <property type="molecule type" value="Genomic_DNA"/>
</dbReference>
<evidence type="ECO:0000313" key="3">
    <source>
        <dbReference type="Proteomes" id="UP000184248"/>
    </source>
</evidence>
<gene>
    <name evidence="2" type="ORF">SAMN05192556_104255</name>
</gene>
<accession>A0A1M6UFX8</accession>
<feature type="domain" description="DUF6950" evidence="1">
    <location>
        <begin position="4"/>
        <end position="134"/>
    </location>
</feature>
<keyword evidence="3" id="KW-1185">Reference proteome</keyword>
<name>A0A1M6UFX8_9GAMM</name>
<dbReference type="AlphaFoldDB" id="A0A1M6UFX8"/>
<dbReference type="Proteomes" id="UP000184248">
    <property type="component" value="Unassembled WGS sequence"/>
</dbReference>
<dbReference type="InterPro" id="IPR053802">
    <property type="entry name" value="DUF6950"/>
</dbReference>
<protein>
    <recommendedName>
        <fullName evidence="1">DUF6950 domain-containing protein</fullName>
    </recommendedName>
</protein>